<gene>
    <name evidence="2" type="ORF">K040078D81_00610</name>
</gene>
<dbReference type="InterPro" id="IPR004879">
    <property type="entry name" value="Ssp411-like_TRX"/>
</dbReference>
<dbReference type="Gene3D" id="3.40.30.10">
    <property type="entry name" value="Glutaredoxin"/>
    <property type="match status" value="1"/>
</dbReference>
<feature type="domain" description="Spermatogenesis-associated protein 20-like TRX" evidence="1">
    <location>
        <begin position="4"/>
        <end position="164"/>
    </location>
</feature>
<proteinExistence type="predicted"/>
<keyword evidence="3" id="KW-1185">Reference proteome</keyword>
<dbReference type="PANTHER" id="PTHR42899:SF1">
    <property type="entry name" value="SPERMATOGENESIS-ASSOCIATED PROTEIN 20"/>
    <property type="match status" value="1"/>
</dbReference>
<dbReference type="Pfam" id="PF03190">
    <property type="entry name" value="Thioredox_DsbH"/>
    <property type="match status" value="1"/>
</dbReference>
<dbReference type="InterPro" id="IPR024705">
    <property type="entry name" value="Ssp411"/>
</dbReference>
<dbReference type="InterPro" id="IPR008928">
    <property type="entry name" value="6-hairpin_glycosidase_sf"/>
</dbReference>
<protein>
    <submittedName>
        <fullName evidence="2">Thioredoxin domain-containing protein</fullName>
    </submittedName>
</protein>
<accession>A0ABQ0B3B4</accession>
<dbReference type="RefSeq" id="WP_226826488.1">
    <property type="nucleotide sequence ID" value="NZ_BAABYW010000001.1"/>
</dbReference>
<comment type="caution">
    <text evidence="2">The sequence shown here is derived from an EMBL/GenBank/DDBJ whole genome shotgun (WGS) entry which is preliminary data.</text>
</comment>
<reference evidence="2 3" key="1">
    <citation type="submission" date="2024-04" db="EMBL/GenBank/DDBJ databases">
        <title>Defined microbial consortia suppress multidrug-resistant proinflammatory Enterobacteriaceae via ecological control.</title>
        <authorList>
            <person name="Furuichi M."/>
            <person name="Kawaguchi T."/>
            <person name="Pust M."/>
            <person name="Yasuma K."/>
            <person name="Plichta D."/>
            <person name="Hasegawa N."/>
            <person name="Ohya T."/>
            <person name="Bhattarai S."/>
            <person name="Sasajima S."/>
            <person name="Aoto Y."/>
            <person name="Tuganbaev T."/>
            <person name="Yaginuma M."/>
            <person name="Ueda M."/>
            <person name="Okahashi N."/>
            <person name="Amafuji K."/>
            <person name="Kiridooshi Y."/>
            <person name="Sugita K."/>
            <person name="Strazar M."/>
            <person name="Skelly A."/>
            <person name="Suda W."/>
            <person name="Hattori M."/>
            <person name="Nakamoto N."/>
            <person name="Caballero S."/>
            <person name="Norman J."/>
            <person name="Olle B."/>
            <person name="Tanoue T."/>
            <person name="Arita M."/>
            <person name="Bucci V."/>
            <person name="Atarashi K."/>
            <person name="Xavier R."/>
            <person name="Honda K."/>
        </authorList>
    </citation>
    <scope>NUCLEOTIDE SEQUENCE [LARGE SCALE GENOMIC DNA]</scope>
    <source>
        <strain evidence="3">k04-0078-D8-1</strain>
    </source>
</reference>
<dbReference type="CDD" id="cd02955">
    <property type="entry name" value="SSP411"/>
    <property type="match status" value="1"/>
</dbReference>
<sequence length="653" mass="74684">MSSNHLRGQSSPYLIQHSENPVDWYPWCNEAFERARQEDKPVFLSIGYSTCHWCHVMAHESFENEEIAAILNQNFISIKVDREERPDIDSVYMAVCQTLTGSGGWPMSIFMTAEQKPFYAGTYFPPVNRSGMMGFRELLLEINKLWKQKRAGLLQSAEQIFSQIDTNAGSSEDKVQKQAGKAIDSGLPGQAAELFTRSFDKNYGGFGSAPKFPTPHNLIFLMLYSGIGLDDKWYQVEKTLEQMRRGGIFDHIGYGFSRYSTDRFYLVPHFEKMLYDNALLMIAYAAAFKISEENMFLDTAEKTAEYILREMTGPDGEFYSAQDADSEGREGLYYIWDYEEICNILGRKKGEEFCSYFGISERGNFEGKNIPNLLNGNPISDKFHKEKKLLYENRQLRTKLHLDDKVLTTWNSLMLSAMVVLYRVTGKERYLQSAVQAHCFIEKNLADGNILFVSCRNGAGTVNGFLDEYAYYTAALLSLYEAVSDEKYLRRAEEICNEARRQFEDQNGGGFFLYGDQNDRLITRPKETYDGAIPSGNSVMAYCLVRLFQITDNKDYKSAAEQQLAYMSHLAEGYPAGYCMFLTALLLYNYPPQKITAILSKTDTEEEIISRVPLYADIKILKEETSEFKLLNGNTTYYVCKDHICLPPVNEIK</sequence>
<name>A0ABQ0B3B4_9FIRM</name>
<evidence type="ECO:0000313" key="3">
    <source>
        <dbReference type="Proteomes" id="UP001600943"/>
    </source>
</evidence>
<evidence type="ECO:0000259" key="1">
    <source>
        <dbReference type="Pfam" id="PF03190"/>
    </source>
</evidence>
<dbReference type="EMBL" id="BAABYW010000001">
    <property type="protein sequence ID" value="GAA6405944.1"/>
    <property type="molecule type" value="Genomic_DNA"/>
</dbReference>
<dbReference type="SUPFAM" id="SSF52833">
    <property type="entry name" value="Thioredoxin-like"/>
    <property type="match status" value="1"/>
</dbReference>
<dbReference type="SUPFAM" id="SSF48208">
    <property type="entry name" value="Six-hairpin glycosidases"/>
    <property type="match status" value="1"/>
</dbReference>
<dbReference type="Proteomes" id="UP001600943">
    <property type="component" value="Unassembled WGS sequence"/>
</dbReference>
<dbReference type="InterPro" id="IPR036249">
    <property type="entry name" value="Thioredoxin-like_sf"/>
</dbReference>
<evidence type="ECO:0000313" key="2">
    <source>
        <dbReference type="EMBL" id="GAA6405944.1"/>
    </source>
</evidence>
<organism evidence="2 3">
    <name type="scientific">Blautia hominis</name>
    <dbReference type="NCBI Taxonomy" id="2025493"/>
    <lineage>
        <taxon>Bacteria</taxon>
        <taxon>Bacillati</taxon>
        <taxon>Bacillota</taxon>
        <taxon>Clostridia</taxon>
        <taxon>Lachnospirales</taxon>
        <taxon>Lachnospiraceae</taxon>
        <taxon>Blautia</taxon>
    </lineage>
</organism>
<dbReference type="PIRSF" id="PIRSF006402">
    <property type="entry name" value="UCP006402_thioredoxin"/>
    <property type="match status" value="1"/>
</dbReference>
<dbReference type="PANTHER" id="PTHR42899">
    <property type="entry name" value="SPERMATOGENESIS-ASSOCIATED PROTEIN 20"/>
    <property type="match status" value="1"/>
</dbReference>
<dbReference type="Gene3D" id="1.50.10.20">
    <property type="match status" value="1"/>
</dbReference>